<feature type="compositionally biased region" description="Acidic residues" evidence="8">
    <location>
        <begin position="83"/>
        <end position="97"/>
    </location>
</feature>
<dbReference type="AlphaFoldDB" id="F0ZHH4"/>
<dbReference type="Proteomes" id="UP000001064">
    <property type="component" value="Unassembled WGS sequence"/>
</dbReference>
<dbReference type="SMART" id="SM00490">
    <property type="entry name" value="HELICc"/>
    <property type="match status" value="1"/>
</dbReference>
<dbReference type="PROSITE" id="PS51192">
    <property type="entry name" value="HELICASE_ATP_BIND_1"/>
    <property type="match status" value="1"/>
</dbReference>
<feature type="compositionally biased region" description="Acidic residues" evidence="8">
    <location>
        <begin position="508"/>
        <end position="528"/>
    </location>
</feature>
<proteinExistence type="inferred from homology"/>
<feature type="compositionally biased region" description="Low complexity" evidence="8">
    <location>
        <begin position="156"/>
        <end position="180"/>
    </location>
</feature>
<reference evidence="13" key="1">
    <citation type="journal article" date="2011" name="Genome Biol.">
        <title>Comparative genomics of the social amoebae Dictyostelium discoideum and Dictyostelium purpureum.</title>
        <authorList>
            <consortium name="US DOE Joint Genome Institute (JGI-PGF)"/>
            <person name="Sucgang R."/>
            <person name="Kuo A."/>
            <person name="Tian X."/>
            <person name="Salerno W."/>
            <person name="Parikh A."/>
            <person name="Feasley C.L."/>
            <person name="Dalin E."/>
            <person name="Tu H."/>
            <person name="Huang E."/>
            <person name="Barry K."/>
            <person name="Lindquist E."/>
            <person name="Shapiro H."/>
            <person name="Bruce D."/>
            <person name="Schmutz J."/>
            <person name="Salamov A."/>
            <person name="Fey P."/>
            <person name="Gaudet P."/>
            <person name="Anjard C."/>
            <person name="Babu M.M."/>
            <person name="Basu S."/>
            <person name="Bushmanova Y."/>
            <person name="van der Wel H."/>
            <person name="Katoh-Kurasawa M."/>
            <person name="Dinh C."/>
            <person name="Coutinho P.M."/>
            <person name="Saito T."/>
            <person name="Elias M."/>
            <person name="Schaap P."/>
            <person name="Kay R.R."/>
            <person name="Henrissat B."/>
            <person name="Eichinger L."/>
            <person name="Rivero F."/>
            <person name="Putnam N.H."/>
            <person name="West C.M."/>
            <person name="Loomis W.F."/>
            <person name="Chisholm R.L."/>
            <person name="Shaulsky G."/>
            <person name="Strassmann J.E."/>
            <person name="Queller D.C."/>
            <person name="Kuspa A."/>
            <person name="Grigoriev I.V."/>
        </authorList>
    </citation>
    <scope>NUCLEOTIDE SEQUENCE [LARGE SCALE GENOMIC DNA]</scope>
    <source>
        <strain evidence="13">QSDP1</strain>
    </source>
</reference>
<feature type="compositionally biased region" description="Basic and acidic residues" evidence="8">
    <location>
        <begin position="320"/>
        <end position="334"/>
    </location>
</feature>
<protein>
    <recommendedName>
        <fullName evidence="7">ATP-dependent RNA helicase</fullName>
        <ecNumber evidence="7">3.6.4.13</ecNumber>
    </recommendedName>
</protein>
<keyword evidence="3 7" id="KW-0347">Helicase</keyword>
<dbReference type="Gene3D" id="3.40.50.300">
    <property type="entry name" value="P-loop containing nucleotide triphosphate hydrolases"/>
    <property type="match status" value="2"/>
</dbReference>
<dbReference type="OrthoDB" id="4310724at2759"/>
<feature type="compositionally biased region" description="Low complexity" evidence="8">
    <location>
        <begin position="61"/>
        <end position="72"/>
    </location>
</feature>
<feature type="short sequence motif" description="Q motif" evidence="6">
    <location>
        <begin position="248"/>
        <end position="276"/>
    </location>
</feature>
<feature type="domain" description="Helicase C-terminal" evidence="10">
    <location>
        <begin position="610"/>
        <end position="757"/>
    </location>
</feature>
<accession>F0ZHH4</accession>
<dbReference type="InterPro" id="IPR027417">
    <property type="entry name" value="P-loop_NTPase"/>
</dbReference>
<evidence type="ECO:0000256" key="2">
    <source>
        <dbReference type="ARBA" id="ARBA00022801"/>
    </source>
</evidence>
<evidence type="ECO:0000313" key="12">
    <source>
        <dbReference type="EMBL" id="EGC36632.1"/>
    </source>
</evidence>
<dbReference type="Pfam" id="PF00270">
    <property type="entry name" value="DEAD"/>
    <property type="match status" value="1"/>
</dbReference>
<dbReference type="EMBL" id="GL871021">
    <property type="protein sequence ID" value="EGC36632.1"/>
    <property type="molecule type" value="Genomic_DNA"/>
</dbReference>
<name>F0ZHH4_DICPU</name>
<dbReference type="GeneID" id="10500286"/>
<dbReference type="InterPro" id="IPR014001">
    <property type="entry name" value="Helicase_ATP-bd"/>
</dbReference>
<dbReference type="CDD" id="cd18787">
    <property type="entry name" value="SF2_C_DEAD"/>
    <property type="match status" value="1"/>
</dbReference>
<feature type="region of interest" description="Disordered" evidence="8">
    <location>
        <begin position="316"/>
        <end position="352"/>
    </location>
</feature>
<dbReference type="SUPFAM" id="SSF52540">
    <property type="entry name" value="P-loop containing nucleoside triphosphate hydrolases"/>
    <property type="match status" value="1"/>
</dbReference>
<feature type="compositionally biased region" description="Acidic residues" evidence="8">
    <location>
        <begin position="185"/>
        <end position="197"/>
    </location>
</feature>
<dbReference type="PROSITE" id="PS51194">
    <property type="entry name" value="HELICASE_CTER"/>
    <property type="match status" value="1"/>
</dbReference>
<feature type="compositionally biased region" description="Basic residues" evidence="8">
    <location>
        <begin position="129"/>
        <end position="141"/>
    </location>
</feature>
<evidence type="ECO:0000256" key="3">
    <source>
        <dbReference type="ARBA" id="ARBA00022806"/>
    </source>
</evidence>
<dbReference type="PROSITE" id="PS51195">
    <property type="entry name" value="Q_MOTIF"/>
    <property type="match status" value="1"/>
</dbReference>
<dbReference type="InterPro" id="IPR001650">
    <property type="entry name" value="Helicase_C-like"/>
</dbReference>
<evidence type="ECO:0000259" key="9">
    <source>
        <dbReference type="PROSITE" id="PS51192"/>
    </source>
</evidence>
<feature type="domain" description="DEAD-box RNA helicase Q" evidence="11">
    <location>
        <begin position="248"/>
        <end position="276"/>
    </location>
</feature>
<comment type="similarity">
    <text evidence="7">Belongs to the DEAD box helicase family.</text>
</comment>
<dbReference type="GO" id="GO:0003724">
    <property type="term" value="F:RNA helicase activity"/>
    <property type="evidence" value="ECO:0007669"/>
    <property type="project" value="UniProtKB-EC"/>
</dbReference>
<evidence type="ECO:0000256" key="6">
    <source>
        <dbReference type="PROSITE-ProRule" id="PRU00552"/>
    </source>
</evidence>
<comment type="domain">
    <text evidence="7">The Q motif is unique to and characteristic of the DEAD box family of RNA helicases and controls ATP binding and hydrolysis.</text>
</comment>
<evidence type="ECO:0000259" key="11">
    <source>
        <dbReference type="PROSITE" id="PS51195"/>
    </source>
</evidence>
<feature type="compositionally biased region" description="Acidic residues" evidence="8">
    <location>
        <begin position="335"/>
        <end position="346"/>
    </location>
</feature>
<gene>
    <name evidence="12" type="ORF">DICPUDRAFT_150880</name>
</gene>
<feature type="domain" description="Helicase ATP-binding" evidence="9">
    <location>
        <begin position="280"/>
        <end position="566"/>
    </location>
</feature>
<dbReference type="Pfam" id="PF00271">
    <property type="entry name" value="Helicase_C"/>
    <property type="match status" value="1"/>
</dbReference>
<keyword evidence="5 7" id="KW-0694">RNA-binding</keyword>
<dbReference type="VEuPathDB" id="AmoebaDB:DICPUDRAFT_150880"/>
<evidence type="ECO:0000256" key="7">
    <source>
        <dbReference type="RuleBase" id="RU365068"/>
    </source>
</evidence>
<comment type="function">
    <text evidence="7">RNA helicase.</text>
</comment>
<sequence length="903" mass="104828">MAKKKGQRVENPNWKKIDTDQTLVFEEAGFLGLEEIDEKDYFLTSDNAKKIEQELNKKQKQQPQQQQKPQQNKNKKRKSNKDSDDEYEGFEDSDNEEAANNKKQKIYTVDQAIDVSKELLGDFVEGSVKHKKKNKKGLKVKQIKDEEMKESEEVKQVNSKQPQQQKQNNNNNKVKQQQQSNKEENETEEPQQEEEDETKIKKEKKVKTEQEIKTTQRNIQKIEKIKKRKEVSELKTISTEEQNQLDMSEWTALNLDPLIIKGLRSLGFEKPTEIQSAVLPVAISNGYDIIGAAQTGSGKTLAFGIPMVQRILQHLRKHGQSVEKEGETRDKQIEEEGDEEEEEEEESTGRSEEHRKLYSLVICPTRELAIQVTNHIKSIIAFTNLKVVSIVGGLAQQRQQRILTKRPEIVVATPGRLWELITEGHKHLIELNSLLCLGIDEADRMVEQGHFAELENILKTLPTFKGAVSKKERLKKQQEQEKRNKRRQVEKLNSKGEVINKRNKKGDEEDQDDQEEEDDEEEEEEEQEEEKHLTTTHKRQSFVFSATLVNIPGDNQQNQHQKKKYRKPTPIEQLIERVRFQRDYKLIDCTMKRLTAKNLMETKIFCNLEEKDHYLYYFVERYPGRTLVFVNSIDCARRLIPIFNILEVPVFSLHAQMQQKQRLKNLDRFRTMNNVVLIATDVAARGLDIPGVQHVIHYQVPRTTQTYIHRSGRTARSTQDGISVVLVTPKERPLYIKLDSALEHDIGNFPIDLRYLEGIRDRISLAREIDQLSYKSIKENREKSWYKKAAEEMDIELDPDFFGDDSDDDETEERRVEEHKKANKAKALRFELKQLLSKSLLPRGSSQSYVTATAIQELEEKSNSSATVDFGKKAKNVIGKKQLKAKKQALNQLTLLKKKKQSI</sequence>
<dbReference type="GO" id="GO:0016787">
    <property type="term" value="F:hydrolase activity"/>
    <property type="evidence" value="ECO:0007669"/>
    <property type="project" value="UniProtKB-KW"/>
</dbReference>
<evidence type="ECO:0000259" key="10">
    <source>
        <dbReference type="PROSITE" id="PS51194"/>
    </source>
</evidence>
<keyword evidence="4 7" id="KW-0067">ATP-binding</keyword>
<organism evidence="12 13">
    <name type="scientific">Dictyostelium purpureum</name>
    <name type="common">Slime mold</name>
    <dbReference type="NCBI Taxonomy" id="5786"/>
    <lineage>
        <taxon>Eukaryota</taxon>
        <taxon>Amoebozoa</taxon>
        <taxon>Evosea</taxon>
        <taxon>Eumycetozoa</taxon>
        <taxon>Dictyostelia</taxon>
        <taxon>Dictyosteliales</taxon>
        <taxon>Dictyosteliaceae</taxon>
        <taxon>Dictyostelium</taxon>
    </lineage>
</organism>
<dbReference type="InterPro" id="IPR014014">
    <property type="entry name" value="RNA_helicase_DEAD_Q_motif"/>
</dbReference>
<feature type="region of interest" description="Disordered" evidence="8">
    <location>
        <begin position="52"/>
        <end position="108"/>
    </location>
</feature>
<keyword evidence="13" id="KW-1185">Reference proteome</keyword>
<dbReference type="eggNOG" id="KOG0347">
    <property type="taxonomic scope" value="Eukaryota"/>
</dbReference>
<dbReference type="OMA" id="YYFVERY"/>
<dbReference type="PANTHER" id="PTHR24031">
    <property type="entry name" value="RNA HELICASE"/>
    <property type="match status" value="1"/>
</dbReference>
<evidence type="ECO:0000256" key="4">
    <source>
        <dbReference type="ARBA" id="ARBA00022840"/>
    </source>
</evidence>
<evidence type="ECO:0000256" key="1">
    <source>
        <dbReference type="ARBA" id="ARBA00022741"/>
    </source>
</evidence>
<feature type="region of interest" description="Disordered" evidence="8">
    <location>
        <begin position="469"/>
        <end position="537"/>
    </location>
</feature>
<feature type="compositionally biased region" description="Basic and acidic residues" evidence="8">
    <location>
        <begin position="142"/>
        <end position="155"/>
    </location>
</feature>
<dbReference type="SMART" id="SM00487">
    <property type="entry name" value="DEXDc"/>
    <property type="match status" value="1"/>
</dbReference>
<comment type="catalytic activity">
    <reaction evidence="7">
        <text>ATP + H2O = ADP + phosphate + H(+)</text>
        <dbReference type="Rhea" id="RHEA:13065"/>
        <dbReference type="ChEBI" id="CHEBI:15377"/>
        <dbReference type="ChEBI" id="CHEBI:15378"/>
        <dbReference type="ChEBI" id="CHEBI:30616"/>
        <dbReference type="ChEBI" id="CHEBI:43474"/>
        <dbReference type="ChEBI" id="CHEBI:456216"/>
        <dbReference type="EC" id="3.6.4.13"/>
    </reaction>
</comment>
<evidence type="ECO:0000256" key="5">
    <source>
        <dbReference type="ARBA" id="ARBA00022884"/>
    </source>
</evidence>
<dbReference type="InParanoid" id="F0ZHH4"/>
<dbReference type="GO" id="GO:0005524">
    <property type="term" value="F:ATP binding"/>
    <property type="evidence" value="ECO:0007669"/>
    <property type="project" value="UniProtKB-UniRule"/>
</dbReference>
<dbReference type="FunCoup" id="F0ZHH4">
    <property type="interactions" value="765"/>
</dbReference>
<dbReference type="InterPro" id="IPR011545">
    <property type="entry name" value="DEAD/DEAH_box_helicase_dom"/>
</dbReference>
<feature type="region of interest" description="Disordered" evidence="8">
    <location>
        <begin position="123"/>
        <end position="214"/>
    </location>
</feature>
<dbReference type="GO" id="GO:0003723">
    <property type="term" value="F:RNA binding"/>
    <property type="evidence" value="ECO:0007669"/>
    <property type="project" value="UniProtKB-UniRule"/>
</dbReference>
<dbReference type="CDD" id="cd17946">
    <property type="entry name" value="DEADc_DDX24"/>
    <property type="match status" value="1"/>
</dbReference>
<evidence type="ECO:0000256" key="8">
    <source>
        <dbReference type="SAM" id="MobiDB-lite"/>
    </source>
</evidence>
<dbReference type="RefSeq" id="XP_003286870.1">
    <property type="nucleotide sequence ID" value="XM_003286822.1"/>
</dbReference>
<keyword evidence="2 7" id="KW-0378">Hydrolase</keyword>
<feature type="compositionally biased region" description="Basic and acidic residues" evidence="8">
    <location>
        <begin position="469"/>
        <end position="500"/>
    </location>
</feature>
<dbReference type="KEGG" id="dpp:DICPUDRAFT_150880"/>
<dbReference type="GO" id="GO:0005730">
    <property type="term" value="C:nucleolus"/>
    <property type="evidence" value="ECO:0000318"/>
    <property type="project" value="GO_Central"/>
</dbReference>
<dbReference type="STRING" id="5786.F0ZHH4"/>
<evidence type="ECO:0000313" key="13">
    <source>
        <dbReference type="Proteomes" id="UP000001064"/>
    </source>
</evidence>
<dbReference type="EC" id="3.6.4.13" evidence="7"/>
<keyword evidence="1 7" id="KW-0547">Nucleotide-binding</keyword>